<proteinExistence type="predicted"/>
<gene>
    <name evidence="1" type="ORF">S01H4_26977</name>
</gene>
<comment type="caution">
    <text evidence="1">The sequence shown here is derived from an EMBL/GenBank/DDBJ whole genome shotgun (WGS) entry which is preliminary data.</text>
</comment>
<name>X1B187_9ZZZZ</name>
<dbReference type="EMBL" id="BART01013092">
    <property type="protein sequence ID" value="GAG88715.1"/>
    <property type="molecule type" value="Genomic_DNA"/>
</dbReference>
<feature type="non-terminal residue" evidence="1">
    <location>
        <position position="1"/>
    </location>
</feature>
<evidence type="ECO:0000313" key="1">
    <source>
        <dbReference type="EMBL" id="GAG88715.1"/>
    </source>
</evidence>
<dbReference type="AlphaFoldDB" id="X1B187"/>
<organism evidence="1">
    <name type="scientific">marine sediment metagenome</name>
    <dbReference type="NCBI Taxonomy" id="412755"/>
    <lineage>
        <taxon>unclassified sequences</taxon>
        <taxon>metagenomes</taxon>
        <taxon>ecological metagenomes</taxon>
    </lineage>
</organism>
<protein>
    <submittedName>
        <fullName evidence="1">Uncharacterized protein</fullName>
    </submittedName>
</protein>
<reference evidence="1" key="1">
    <citation type="journal article" date="2014" name="Front. Microbiol.">
        <title>High frequency of phylogenetically diverse reductive dehalogenase-homologous genes in deep subseafloor sedimentary metagenomes.</title>
        <authorList>
            <person name="Kawai M."/>
            <person name="Futagami T."/>
            <person name="Toyoda A."/>
            <person name="Takaki Y."/>
            <person name="Nishi S."/>
            <person name="Hori S."/>
            <person name="Arai W."/>
            <person name="Tsubouchi T."/>
            <person name="Morono Y."/>
            <person name="Uchiyama I."/>
            <person name="Ito T."/>
            <person name="Fujiyama A."/>
            <person name="Inagaki F."/>
            <person name="Takami H."/>
        </authorList>
    </citation>
    <scope>NUCLEOTIDE SEQUENCE</scope>
    <source>
        <strain evidence="1">Expedition CK06-06</strain>
    </source>
</reference>
<accession>X1B187</accession>
<sequence length="87" mass="9657">KTRHNVLWECPDQVCAKIPLKNLEEVMLESIEKNTQRGNPALEAARATPPPQQNFSTIKTPLAGKVIAGDVNLAQQPKEKKSTLQRV</sequence>